<name>A0ABX2K133_9MYCO</name>
<accession>A0ABX2K133</accession>
<dbReference type="RefSeq" id="WP_174400392.1">
    <property type="nucleotide sequence ID" value="NZ_VBSB01000018.1"/>
</dbReference>
<protein>
    <recommendedName>
        <fullName evidence="3">Carboxyltransferase domain-containing protein</fullName>
    </recommendedName>
</protein>
<reference evidence="1 2" key="1">
    <citation type="submission" date="2019-05" db="EMBL/GenBank/DDBJ databases">
        <title>Mycolicibacterium sphagni ENV482 genome assembly.</title>
        <authorList>
            <person name="Chen W."/>
            <person name="Faulkner N.W."/>
            <person name="Hyman M.R."/>
        </authorList>
    </citation>
    <scope>NUCLEOTIDE SEQUENCE [LARGE SCALE GENOMIC DNA]</scope>
    <source>
        <strain evidence="1 2">ENV482</strain>
    </source>
</reference>
<organism evidence="1 2">
    <name type="scientific">Mycolicibacterium sphagni</name>
    <dbReference type="NCBI Taxonomy" id="1786"/>
    <lineage>
        <taxon>Bacteria</taxon>
        <taxon>Bacillati</taxon>
        <taxon>Actinomycetota</taxon>
        <taxon>Actinomycetes</taxon>
        <taxon>Mycobacteriales</taxon>
        <taxon>Mycobacteriaceae</taxon>
        <taxon>Mycolicibacterium</taxon>
    </lineage>
</organism>
<evidence type="ECO:0000313" key="2">
    <source>
        <dbReference type="Proteomes" id="UP000708347"/>
    </source>
</evidence>
<gene>
    <name evidence="1" type="ORF">FEG63_24385</name>
</gene>
<proteinExistence type="predicted"/>
<dbReference type="EMBL" id="VBSB01000018">
    <property type="protein sequence ID" value="NTY62677.1"/>
    <property type="molecule type" value="Genomic_DNA"/>
</dbReference>
<sequence length="78" mass="7971">MASVVESAPSDAAAGAAEEVVLVRLAPAVDLVATVRPLLPTLEPAAVCLAEVERPLLPTFGPVLVWLDDAESPPVESA</sequence>
<dbReference type="Proteomes" id="UP000708347">
    <property type="component" value="Unassembled WGS sequence"/>
</dbReference>
<evidence type="ECO:0008006" key="3">
    <source>
        <dbReference type="Google" id="ProtNLM"/>
    </source>
</evidence>
<comment type="caution">
    <text evidence="1">The sequence shown here is derived from an EMBL/GenBank/DDBJ whole genome shotgun (WGS) entry which is preliminary data.</text>
</comment>
<evidence type="ECO:0000313" key="1">
    <source>
        <dbReference type="EMBL" id="NTY62677.1"/>
    </source>
</evidence>
<keyword evidence="2" id="KW-1185">Reference proteome</keyword>